<accession>A0A1I0Q767</accession>
<evidence type="ECO:0000313" key="5">
    <source>
        <dbReference type="Proteomes" id="UP000183275"/>
    </source>
</evidence>
<dbReference type="Proteomes" id="UP000183275">
    <property type="component" value="Unassembled WGS sequence"/>
</dbReference>
<dbReference type="STRING" id="1202768.SAMN05216285_3159"/>
<dbReference type="AlphaFoldDB" id="A0A1I0Q767"/>
<proteinExistence type="predicted"/>
<organism evidence="4 5">
    <name type="scientific">Natrinema salifodinae</name>
    <dbReference type="NCBI Taxonomy" id="1202768"/>
    <lineage>
        <taxon>Archaea</taxon>
        <taxon>Methanobacteriati</taxon>
        <taxon>Methanobacteriota</taxon>
        <taxon>Stenosarchaea group</taxon>
        <taxon>Halobacteria</taxon>
        <taxon>Halobacteriales</taxon>
        <taxon>Natrialbaceae</taxon>
        <taxon>Natrinema</taxon>
    </lineage>
</organism>
<evidence type="ECO:0000259" key="3">
    <source>
        <dbReference type="Pfam" id="PF13439"/>
    </source>
</evidence>
<reference evidence="5" key="1">
    <citation type="submission" date="2016-10" db="EMBL/GenBank/DDBJ databases">
        <authorList>
            <person name="Varghese N."/>
        </authorList>
    </citation>
    <scope>NUCLEOTIDE SEQUENCE [LARGE SCALE GENOMIC DNA]</scope>
    <source>
        <strain evidence="5">CGMCC 1.12284</strain>
    </source>
</reference>
<evidence type="ECO:0000256" key="1">
    <source>
        <dbReference type="ARBA" id="ARBA00022679"/>
    </source>
</evidence>
<dbReference type="CDD" id="cd03801">
    <property type="entry name" value="GT4_PimA-like"/>
    <property type="match status" value="1"/>
</dbReference>
<sequence>MVTGTLRRLLRGSILTSSASAAGSTAAGTTASEPSPDAARDADGSLDICLLSYRSNPYSGGQGVYVTHLSRALTDLGHSVDVISGKPYPDLDDDVRLVKLPGENIVDELDRLGQFEPSYLRDPLALYEWLSALTGGFPDPYAFGRRVVDYFEEHESDYDVIHDNQSLCYGLQTLRERGHPVVATVHHPITVDRDAALDAADSRGERLLIRRWYRFLRMQRRVVRDLPDVLTVSESAKRRTVTDFGADPDAIRVVHNGIDTDLFAPVDRDRGPDRDRPRVMTTVSADVPLKGARYLLEAFAAVRESVDAELVVVGEFDEGGDCDRLISELGIGDAIETHSGISDERMVELYGTADVAVVPSLYEGFGLPAGEALACGVPVVATTGGALPEVVGDAGVLVEPGDADAMAEAVRDLLGDDERRRRLGERGRERIVAEFDWERAARETVQAYRTAIERRGRAQRQQREA</sequence>
<evidence type="ECO:0000313" key="4">
    <source>
        <dbReference type="EMBL" id="SEW22654.1"/>
    </source>
</evidence>
<feature type="domain" description="Glycosyl transferase family 1" evidence="2">
    <location>
        <begin position="270"/>
        <end position="430"/>
    </location>
</feature>
<feature type="domain" description="Glycosyltransferase subfamily 4-like N-terminal" evidence="3">
    <location>
        <begin position="60"/>
        <end position="261"/>
    </location>
</feature>
<protein>
    <submittedName>
        <fullName evidence="4">Glycosyltransferase involved in cell wall bisynthesis</fullName>
    </submittedName>
</protein>
<dbReference type="RefSeq" id="WP_049989762.1">
    <property type="nucleotide sequence ID" value="NZ_FOIS01000004.1"/>
</dbReference>
<dbReference type="eggNOG" id="arCOG01403">
    <property type="taxonomic scope" value="Archaea"/>
</dbReference>
<dbReference type="GO" id="GO:0016757">
    <property type="term" value="F:glycosyltransferase activity"/>
    <property type="evidence" value="ECO:0007669"/>
    <property type="project" value="InterPro"/>
</dbReference>
<dbReference type="PANTHER" id="PTHR46401">
    <property type="entry name" value="GLYCOSYLTRANSFERASE WBBK-RELATED"/>
    <property type="match status" value="1"/>
</dbReference>
<dbReference type="Gene3D" id="3.40.50.2000">
    <property type="entry name" value="Glycogen Phosphorylase B"/>
    <property type="match status" value="2"/>
</dbReference>
<keyword evidence="1 4" id="KW-0808">Transferase</keyword>
<keyword evidence="5" id="KW-1185">Reference proteome</keyword>
<name>A0A1I0Q767_9EURY</name>
<dbReference type="PANTHER" id="PTHR46401:SF2">
    <property type="entry name" value="GLYCOSYLTRANSFERASE WBBK-RELATED"/>
    <property type="match status" value="1"/>
</dbReference>
<evidence type="ECO:0000259" key="2">
    <source>
        <dbReference type="Pfam" id="PF00534"/>
    </source>
</evidence>
<dbReference type="SUPFAM" id="SSF53756">
    <property type="entry name" value="UDP-Glycosyltransferase/glycogen phosphorylase"/>
    <property type="match status" value="1"/>
</dbReference>
<dbReference type="Pfam" id="PF13439">
    <property type="entry name" value="Glyco_transf_4"/>
    <property type="match status" value="1"/>
</dbReference>
<gene>
    <name evidence="4" type="ORF">SAMN05216285_3159</name>
</gene>
<dbReference type="OrthoDB" id="131038at2157"/>
<dbReference type="InterPro" id="IPR028098">
    <property type="entry name" value="Glyco_trans_4-like_N"/>
</dbReference>
<dbReference type="EMBL" id="FOIS01000004">
    <property type="protein sequence ID" value="SEW22654.1"/>
    <property type="molecule type" value="Genomic_DNA"/>
</dbReference>
<dbReference type="Pfam" id="PF00534">
    <property type="entry name" value="Glycos_transf_1"/>
    <property type="match status" value="1"/>
</dbReference>
<dbReference type="InterPro" id="IPR001296">
    <property type="entry name" value="Glyco_trans_1"/>
</dbReference>